<dbReference type="Proteomes" id="UP000675747">
    <property type="component" value="Unassembled WGS sequence"/>
</dbReference>
<protein>
    <submittedName>
        <fullName evidence="4">M61 family metallopeptidase</fullName>
    </submittedName>
</protein>
<dbReference type="InterPro" id="IPR007963">
    <property type="entry name" value="Peptidase_M61_catalytic"/>
</dbReference>
<dbReference type="PIRSF" id="PIRSF016493">
    <property type="entry name" value="Glycyl_aminpptds"/>
    <property type="match status" value="1"/>
</dbReference>
<keyword evidence="6" id="KW-1185">Reference proteome</keyword>
<reference evidence="5 6" key="1">
    <citation type="journal article" date="2021" name="Microbiol. Resour. Announc.">
        <title>Draft Genome Sequence of Coralloluteibacterium stylophorae LMG 29479T.</title>
        <authorList>
            <person name="Karlyshev A.V."/>
            <person name="Kudryashova E.B."/>
            <person name="Ariskina E.V."/>
            <person name="Conroy A.P."/>
            <person name="Abidueva E.Y."/>
        </authorList>
    </citation>
    <scope>NUCLEOTIDE SEQUENCE [LARGE SCALE GENOMIC DNA]</scope>
    <source>
        <strain evidence="5 6">LMG 29479</strain>
    </source>
</reference>
<evidence type="ECO:0000259" key="2">
    <source>
        <dbReference type="Pfam" id="PF05299"/>
    </source>
</evidence>
<evidence type="ECO:0000256" key="1">
    <source>
        <dbReference type="SAM" id="SignalP"/>
    </source>
</evidence>
<keyword evidence="1" id="KW-0732">Signal</keyword>
<evidence type="ECO:0000313" key="4">
    <source>
        <dbReference type="EMBL" id="MBR0562529.1"/>
    </source>
</evidence>
<dbReference type="Gene3D" id="2.60.40.3650">
    <property type="match status" value="1"/>
</dbReference>
<dbReference type="AlphaFoldDB" id="A0A8J7VVC6"/>
<dbReference type="EMBL" id="JAGQFT010000057">
    <property type="protein sequence ID" value="MBR0562529.1"/>
    <property type="molecule type" value="Genomic_DNA"/>
</dbReference>
<dbReference type="InterPro" id="IPR024191">
    <property type="entry name" value="Peptidase_M61"/>
</dbReference>
<comment type="caution">
    <text evidence="4">The sequence shown here is derived from an EMBL/GenBank/DDBJ whole genome shotgun (WGS) entry which is preliminary data.</text>
</comment>
<dbReference type="RefSeq" id="WP_211926470.1">
    <property type="nucleotide sequence ID" value="NZ_JAGQFT020000004.1"/>
</dbReference>
<dbReference type="Pfam" id="PF05299">
    <property type="entry name" value="Peptidase_M61"/>
    <property type="match status" value="1"/>
</dbReference>
<dbReference type="InterPro" id="IPR040756">
    <property type="entry name" value="Peptidase_M61_N"/>
</dbReference>
<evidence type="ECO:0000313" key="6">
    <source>
        <dbReference type="Proteomes" id="UP000675747"/>
    </source>
</evidence>
<feature type="domain" description="Peptidase M61 catalytic" evidence="2">
    <location>
        <begin position="304"/>
        <end position="420"/>
    </location>
</feature>
<feature type="signal peptide" evidence="1">
    <location>
        <begin position="1"/>
        <end position="22"/>
    </location>
</feature>
<dbReference type="Gene3D" id="2.30.42.10">
    <property type="match status" value="1"/>
</dbReference>
<evidence type="ECO:0000259" key="3">
    <source>
        <dbReference type="Pfam" id="PF17899"/>
    </source>
</evidence>
<reference evidence="4" key="2">
    <citation type="submission" date="2021-04" db="EMBL/GenBank/DDBJ databases">
        <authorList>
            <person name="Karlyshev A.V."/>
        </authorList>
    </citation>
    <scope>NUCLEOTIDE SEQUENCE</scope>
    <source>
        <strain evidence="4">LMG 29479</strain>
    </source>
</reference>
<dbReference type="Pfam" id="PF17899">
    <property type="entry name" value="Peptidase_M61_N"/>
    <property type="match status" value="1"/>
</dbReference>
<accession>A0A8J7VVC6</accession>
<gene>
    <name evidence="5" type="ORF">KB893_007770</name>
    <name evidence="4" type="ORF">KB893_08375</name>
</gene>
<proteinExistence type="predicted"/>
<sequence>MSKSPRTLAASVFLALSAPAVAQTPPPQDRPYPGTLAIEVDATDLDRRIFHVRQTIPVAPGPLTLLYPQWIPGNHSPTGPINKIAGLHVRADDRALAWSRDPADVYAFRVDVPEGVSELELEFDFLSPTARDQGRIVMTQEMLNLQWNTVAMYPAGYEADDIRIRASVAYPAQWTAATALEVASREGDTIHYAPVAFETLMDSPIYAGRHARVIDLDPDGASPVRLNVFADAPRYLEASDEQIARHRSLVEQADRLFGVRHFDHYDFLFSLSDRLSGNGLEHHRSSENGKQPGYFTDWDNLPARDLLAHEYVHSWNGKFLRPADQLVGNYNRPVQDSLLWVYEGQTQYWGYVLTARAGLWSRQQALDTFARVAATYSMDRPGFSWRSIQDTTNDPIIAQRRPQPYRSQQLSEDYYVAGALTWLAVDAKLRELSGGRRSLDDFAARFFGGDDGTWMPPRGYRFEDVVAALEAVAPHDWTTFLRSRLDANAPPLDGLAAAGWRLVFTDTPGDMDKALAAAYKVADFTYSLGLTVSAESSEVGAVRWDGPAFQAGLVPGSTLVAVDGEAYTAERLETAVRAAAADRQRTIDLLIKDGELYRTVRIDYHEGLKYPHLERIPGAPDRLSKILAAKG</sequence>
<dbReference type="InterPro" id="IPR027268">
    <property type="entry name" value="Peptidase_M4/M1_CTD_sf"/>
</dbReference>
<dbReference type="InterPro" id="IPR036034">
    <property type="entry name" value="PDZ_sf"/>
</dbReference>
<feature type="chain" id="PRO_5042774251" evidence="1">
    <location>
        <begin position="23"/>
        <end position="631"/>
    </location>
</feature>
<organism evidence="4">
    <name type="scientific">Coralloluteibacterium stylophorae</name>
    <dbReference type="NCBI Taxonomy" id="1776034"/>
    <lineage>
        <taxon>Bacteria</taxon>
        <taxon>Pseudomonadati</taxon>
        <taxon>Pseudomonadota</taxon>
        <taxon>Gammaproteobacteria</taxon>
        <taxon>Lysobacterales</taxon>
        <taxon>Lysobacteraceae</taxon>
        <taxon>Coralloluteibacterium</taxon>
    </lineage>
</organism>
<dbReference type="EMBL" id="JAGQFT020000004">
    <property type="protein sequence ID" value="MBS7457032.1"/>
    <property type="molecule type" value="Genomic_DNA"/>
</dbReference>
<name>A0A8J7VVC6_9GAMM</name>
<feature type="domain" description="Peptidase M61 N-terminal" evidence="3">
    <location>
        <begin position="38"/>
        <end position="209"/>
    </location>
</feature>
<dbReference type="Gene3D" id="1.10.390.10">
    <property type="entry name" value="Neutral Protease Domain 2"/>
    <property type="match status" value="1"/>
</dbReference>
<dbReference type="SUPFAM" id="SSF55486">
    <property type="entry name" value="Metalloproteases ('zincins'), catalytic domain"/>
    <property type="match status" value="1"/>
</dbReference>
<dbReference type="SUPFAM" id="SSF50156">
    <property type="entry name" value="PDZ domain-like"/>
    <property type="match status" value="1"/>
</dbReference>
<evidence type="ECO:0000313" key="5">
    <source>
        <dbReference type="EMBL" id="MBS7457032.1"/>
    </source>
</evidence>